<keyword evidence="2" id="KW-0240">DNA-directed RNA polymerase</keyword>
<evidence type="ECO:0000256" key="1">
    <source>
        <dbReference type="ARBA" id="ARBA00004123"/>
    </source>
</evidence>
<dbReference type="AlphaFoldDB" id="A0AA36CNW8"/>
<keyword evidence="7" id="KW-1185">Reference proteome</keyword>
<comment type="subcellular location">
    <subcellularLocation>
        <location evidence="1">Nucleus</location>
    </subcellularLocation>
</comment>
<gene>
    <name evidence="6" type="ORF">MSPICULIGERA_LOCUS9906</name>
</gene>
<dbReference type="EMBL" id="CATQJA010002568">
    <property type="protein sequence ID" value="CAJ0571502.1"/>
    <property type="molecule type" value="Genomic_DNA"/>
</dbReference>
<feature type="compositionally biased region" description="Basic residues" evidence="5">
    <location>
        <begin position="1"/>
        <end position="11"/>
    </location>
</feature>
<evidence type="ECO:0000256" key="3">
    <source>
        <dbReference type="ARBA" id="ARBA00023163"/>
    </source>
</evidence>
<dbReference type="PANTHER" id="PTHR13408:SF0">
    <property type="entry name" value="DNA-DIRECTED RNA POLYMERASE III SUBUNIT RPC4"/>
    <property type="match status" value="1"/>
</dbReference>
<sequence length="434" mass="48074">MTGRGRGRGIVKVRAPNLAAARRETAAPVVPKQETPKTRGRGRGGRGRGAERGAHRGNSNIIQTAGIFSDGLAELEKKNRPVERDLFVKAERPVRAKEKENGGEEVSKTSASESYDQYWTIDQKEEDAEYSELIGPGLLSDYKKGTLPPVVLPHHDEHQFLQMLPSKVKREFEISEANNEASEKDQGADRHEQLQHRHDVSQCHDDDETDTTFAFSQLASKTFKRMLDEGNKELILLQLPTILGTLVKDLPVKEEAVVKQEHEQAAEQPSSVSTEMASPEQTALPRGKLIGCLVIKKDGQTFMEVGAEKIDITATFSGTTGEAIVGIELKDPIPPRNSDDFFGYPSTIDAQATTNALYFFGNVDNHMTASVDWQNIRDTRSTAKHDEAEAHHASSGVGPLEDYRRKFKELGEQGRQTAESLKSALARVREKSHK</sequence>
<dbReference type="GO" id="GO:0042797">
    <property type="term" value="P:tRNA transcription by RNA polymerase III"/>
    <property type="evidence" value="ECO:0007669"/>
    <property type="project" value="TreeGrafter"/>
</dbReference>
<evidence type="ECO:0000256" key="5">
    <source>
        <dbReference type="SAM" id="MobiDB-lite"/>
    </source>
</evidence>
<evidence type="ECO:0000313" key="6">
    <source>
        <dbReference type="EMBL" id="CAJ0571502.1"/>
    </source>
</evidence>
<feature type="compositionally biased region" description="Basic and acidic residues" evidence="5">
    <location>
        <begin position="94"/>
        <end position="107"/>
    </location>
</feature>
<organism evidence="6 7">
    <name type="scientific">Mesorhabditis spiculigera</name>
    <dbReference type="NCBI Taxonomy" id="96644"/>
    <lineage>
        <taxon>Eukaryota</taxon>
        <taxon>Metazoa</taxon>
        <taxon>Ecdysozoa</taxon>
        <taxon>Nematoda</taxon>
        <taxon>Chromadorea</taxon>
        <taxon>Rhabditida</taxon>
        <taxon>Rhabditina</taxon>
        <taxon>Rhabditomorpha</taxon>
        <taxon>Rhabditoidea</taxon>
        <taxon>Rhabditidae</taxon>
        <taxon>Mesorhabditinae</taxon>
        <taxon>Mesorhabditis</taxon>
    </lineage>
</organism>
<dbReference type="PANTHER" id="PTHR13408">
    <property type="entry name" value="DNA-DIRECTED RNA POLYMERASE III"/>
    <property type="match status" value="1"/>
</dbReference>
<accession>A0AA36CNW8</accession>
<evidence type="ECO:0000256" key="4">
    <source>
        <dbReference type="ARBA" id="ARBA00023242"/>
    </source>
</evidence>
<evidence type="ECO:0000313" key="7">
    <source>
        <dbReference type="Proteomes" id="UP001177023"/>
    </source>
</evidence>
<feature type="region of interest" description="Disordered" evidence="5">
    <location>
        <begin position="260"/>
        <end position="281"/>
    </location>
</feature>
<dbReference type="GO" id="GO:0003677">
    <property type="term" value="F:DNA binding"/>
    <property type="evidence" value="ECO:0007669"/>
    <property type="project" value="InterPro"/>
</dbReference>
<dbReference type="InterPro" id="IPR007811">
    <property type="entry name" value="RPC4"/>
</dbReference>
<feature type="region of interest" description="Disordered" evidence="5">
    <location>
        <begin position="411"/>
        <end position="434"/>
    </location>
</feature>
<reference evidence="6" key="1">
    <citation type="submission" date="2023-06" db="EMBL/GenBank/DDBJ databases">
        <authorList>
            <person name="Delattre M."/>
        </authorList>
    </citation>
    <scope>NUCLEOTIDE SEQUENCE</scope>
    <source>
        <strain evidence="6">AF72</strain>
    </source>
</reference>
<comment type="caution">
    <text evidence="6">The sequence shown here is derived from an EMBL/GenBank/DDBJ whole genome shotgun (WGS) entry which is preliminary data.</text>
</comment>
<feature type="region of interest" description="Disordered" evidence="5">
    <location>
        <begin position="1"/>
        <end position="63"/>
    </location>
</feature>
<protein>
    <submittedName>
        <fullName evidence="6">Uncharacterized protein</fullName>
    </submittedName>
</protein>
<feature type="compositionally biased region" description="Basic and acidic residues" evidence="5">
    <location>
        <begin position="181"/>
        <end position="204"/>
    </location>
</feature>
<proteinExistence type="predicted"/>
<keyword evidence="4" id="KW-0539">Nucleus</keyword>
<evidence type="ECO:0000256" key="2">
    <source>
        <dbReference type="ARBA" id="ARBA00022478"/>
    </source>
</evidence>
<dbReference type="Proteomes" id="UP001177023">
    <property type="component" value="Unassembled WGS sequence"/>
</dbReference>
<name>A0AA36CNW8_9BILA</name>
<feature type="region of interest" description="Disordered" evidence="5">
    <location>
        <begin position="177"/>
        <end position="207"/>
    </location>
</feature>
<dbReference type="GO" id="GO:0005666">
    <property type="term" value="C:RNA polymerase III complex"/>
    <property type="evidence" value="ECO:0007669"/>
    <property type="project" value="InterPro"/>
</dbReference>
<feature type="region of interest" description="Disordered" evidence="5">
    <location>
        <begin position="94"/>
        <end position="113"/>
    </location>
</feature>
<keyword evidence="3" id="KW-0804">Transcription</keyword>
<feature type="compositionally biased region" description="Polar residues" evidence="5">
    <location>
        <begin position="267"/>
        <end position="281"/>
    </location>
</feature>
<feature type="non-terminal residue" evidence="6">
    <location>
        <position position="1"/>
    </location>
</feature>